<proteinExistence type="predicted"/>
<dbReference type="AlphaFoldDB" id="A0AAW1HTT1"/>
<feature type="compositionally biased region" description="Polar residues" evidence="1">
    <location>
        <begin position="86"/>
        <end position="98"/>
    </location>
</feature>
<evidence type="ECO:0000313" key="3">
    <source>
        <dbReference type="Proteomes" id="UP001458880"/>
    </source>
</evidence>
<feature type="region of interest" description="Disordered" evidence="1">
    <location>
        <begin position="148"/>
        <end position="181"/>
    </location>
</feature>
<evidence type="ECO:0000256" key="1">
    <source>
        <dbReference type="SAM" id="MobiDB-lite"/>
    </source>
</evidence>
<feature type="region of interest" description="Disordered" evidence="1">
    <location>
        <begin position="77"/>
        <end position="101"/>
    </location>
</feature>
<evidence type="ECO:0000313" key="2">
    <source>
        <dbReference type="EMBL" id="KAK9679949.1"/>
    </source>
</evidence>
<dbReference type="Proteomes" id="UP001458880">
    <property type="component" value="Unassembled WGS sequence"/>
</dbReference>
<gene>
    <name evidence="2" type="ORF">QE152_g39539</name>
</gene>
<comment type="caution">
    <text evidence="2">The sequence shown here is derived from an EMBL/GenBank/DDBJ whole genome shotgun (WGS) entry which is preliminary data.</text>
</comment>
<organism evidence="2 3">
    <name type="scientific">Popillia japonica</name>
    <name type="common">Japanese beetle</name>
    <dbReference type="NCBI Taxonomy" id="7064"/>
    <lineage>
        <taxon>Eukaryota</taxon>
        <taxon>Metazoa</taxon>
        <taxon>Ecdysozoa</taxon>
        <taxon>Arthropoda</taxon>
        <taxon>Hexapoda</taxon>
        <taxon>Insecta</taxon>
        <taxon>Pterygota</taxon>
        <taxon>Neoptera</taxon>
        <taxon>Endopterygota</taxon>
        <taxon>Coleoptera</taxon>
        <taxon>Polyphaga</taxon>
        <taxon>Scarabaeiformia</taxon>
        <taxon>Scarabaeidae</taxon>
        <taxon>Rutelinae</taxon>
        <taxon>Popillia</taxon>
    </lineage>
</organism>
<sequence length="294" mass="32482">MAFMCPKQEENERKRANLAAVADIANELAKEYENVYCEAAGPPPCCCCCSGNTPVDNSEPPNCMVCYKVAKARSTSANKTKKGNRLNATDATGIPTKQSKSRELRAGQMYVGCDCEKRNGLQDGCRRTECNGSPECLTLPNPTCGPSQFSNGKHLGQTPYPSIGSGGRRGGPTSAKQDPNDASDVEYEYQCFPANLDNEAGGNRNCMCVMDEAGNYHIVDVDDFICDQRNDMCDNVNDDGDCDRWEYAFYPTGDDENSWPYRCKYCRRAMPVIHPLYIPRSHFCSCHTSRADTL</sequence>
<reference evidence="2 3" key="1">
    <citation type="journal article" date="2024" name="BMC Genomics">
        <title>De novo assembly and annotation of Popillia japonica's genome with initial clues to its potential as an invasive pest.</title>
        <authorList>
            <person name="Cucini C."/>
            <person name="Boschi S."/>
            <person name="Funari R."/>
            <person name="Cardaioli E."/>
            <person name="Iannotti N."/>
            <person name="Marturano G."/>
            <person name="Paoli F."/>
            <person name="Bruttini M."/>
            <person name="Carapelli A."/>
            <person name="Frati F."/>
            <person name="Nardi F."/>
        </authorList>
    </citation>
    <scope>NUCLEOTIDE SEQUENCE [LARGE SCALE GENOMIC DNA]</scope>
    <source>
        <strain evidence="2">DMR45628</strain>
    </source>
</reference>
<accession>A0AAW1HTT1</accession>
<protein>
    <submittedName>
        <fullName evidence="2">Uncharacterized protein</fullName>
    </submittedName>
</protein>
<keyword evidence="3" id="KW-1185">Reference proteome</keyword>
<dbReference type="EMBL" id="JASPKY010000953">
    <property type="protein sequence ID" value="KAK9679949.1"/>
    <property type="molecule type" value="Genomic_DNA"/>
</dbReference>
<name>A0AAW1HTT1_POPJA</name>